<proteinExistence type="predicted"/>
<keyword evidence="3" id="KW-0456">Lyase</keyword>
<dbReference type="AlphaFoldDB" id="K1S0X0"/>
<feature type="non-terminal residue" evidence="5">
    <location>
        <position position="1"/>
    </location>
</feature>
<evidence type="ECO:0000256" key="4">
    <source>
        <dbReference type="ARBA" id="ARBA00023317"/>
    </source>
</evidence>
<keyword evidence="4" id="KW-0670">Pyruvate</keyword>
<comment type="caution">
    <text evidence="5">The sequence shown here is derived from an EMBL/GenBank/DDBJ whole genome shotgun (WGS) entry which is preliminary data.</text>
</comment>
<accession>K1S0X0</accession>
<comment type="cofactor">
    <cofactor evidence="1">
        <name>pyruvate</name>
        <dbReference type="ChEBI" id="CHEBI:15361"/>
    </cofactor>
</comment>
<evidence type="ECO:0000256" key="3">
    <source>
        <dbReference type="ARBA" id="ARBA00023239"/>
    </source>
</evidence>
<evidence type="ECO:0000313" key="5">
    <source>
        <dbReference type="EMBL" id="EKC48979.1"/>
    </source>
</evidence>
<reference evidence="5" key="1">
    <citation type="journal article" date="2013" name="Environ. Microbiol.">
        <title>Microbiota from the distal guts of lean and obese adolescents exhibit partial functional redundancy besides clear differences in community structure.</title>
        <authorList>
            <person name="Ferrer M."/>
            <person name="Ruiz A."/>
            <person name="Lanza F."/>
            <person name="Haange S.B."/>
            <person name="Oberbach A."/>
            <person name="Till H."/>
            <person name="Bargiela R."/>
            <person name="Campoy C."/>
            <person name="Segura M.T."/>
            <person name="Richter M."/>
            <person name="von Bergen M."/>
            <person name="Seifert J."/>
            <person name="Suarez A."/>
        </authorList>
    </citation>
    <scope>NUCLEOTIDE SEQUENCE</scope>
</reference>
<name>K1S0X0_9ZZZZ</name>
<protein>
    <submittedName>
        <fullName evidence="5">Histidine decarboxylase</fullName>
    </submittedName>
</protein>
<dbReference type="InterPro" id="IPR016104">
    <property type="entry name" value="Pyr-dep_his/arg-deCO2ase"/>
</dbReference>
<keyword evidence="2" id="KW-0210">Decarboxylase</keyword>
<dbReference type="GO" id="GO:0006520">
    <property type="term" value="P:amino acid metabolic process"/>
    <property type="evidence" value="ECO:0007669"/>
    <property type="project" value="InterPro"/>
</dbReference>
<sequence length="75" mass="8329">TESPFMIVQGAGTYGSEDTTENEMIGYANGRIHEMTALLVRRARLEKLHLASIRAGYKYLFVEPGRIGKAKVKEG</sequence>
<dbReference type="SUPFAM" id="SSF56271">
    <property type="entry name" value="Pyruvoyl-dependent histidine and arginine decarboxylases"/>
    <property type="match status" value="1"/>
</dbReference>
<evidence type="ECO:0000256" key="1">
    <source>
        <dbReference type="ARBA" id="ARBA00001928"/>
    </source>
</evidence>
<gene>
    <name evidence="5" type="ORF">LEA_18624</name>
</gene>
<organism evidence="5">
    <name type="scientific">human gut metagenome</name>
    <dbReference type="NCBI Taxonomy" id="408170"/>
    <lineage>
        <taxon>unclassified sequences</taxon>
        <taxon>metagenomes</taxon>
        <taxon>organismal metagenomes</taxon>
    </lineage>
</organism>
<dbReference type="EMBL" id="AJWY01012780">
    <property type="protein sequence ID" value="EKC48979.1"/>
    <property type="molecule type" value="Genomic_DNA"/>
</dbReference>
<evidence type="ECO:0000256" key="2">
    <source>
        <dbReference type="ARBA" id="ARBA00022793"/>
    </source>
</evidence>
<dbReference type="GO" id="GO:0016831">
    <property type="term" value="F:carboxy-lyase activity"/>
    <property type="evidence" value="ECO:0007669"/>
    <property type="project" value="UniProtKB-KW"/>
</dbReference>